<protein>
    <recommendedName>
        <fullName evidence="3">3-hydroxyisobutyrate dehydrogenase</fullName>
        <ecNumber evidence="3">1.1.1.31</ecNumber>
    </recommendedName>
</protein>
<dbReference type="EC" id="1.1.1.31" evidence="3"/>
<reference evidence="9" key="2">
    <citation type="journal article" date="2023" name="Plants (Basel)">
        <title>Annotation of the Turnera subulata (Passifloraceae) Draft Genome Reveals the S-Locus Evolved after the Divergence of Turneroideae from Passifloroideae in a Stepwise Manner.</title>
        <authorList>
            <person name="Henning P.M."/>
            <person name="Roalson E.H."/>
            <person name="Mir W."/>
            <person name="McCubbin A.G."/>
            <person name="Shore J.S."/>
        </authorList>
    </citation>
    <scope>NUCLEOTIDE SEQUENCE</scope>
    <source>
        <strain evidence="9">F60SS</strain>
    </source>
</reference>
<reference evidence="9" key="1">
    <citation type="submission" date="2022-02" db="EMBL/GenBank/DDBJ databases">
        <authorList>
            <person name="Henning P.M."/>
            <person name="McCubbin A.G."/>
            <person name="Shore J.S."/>
        </authorList>
    </citation>
    <scope>NUCLEOTIDE SEQUENCE</scope>
    <source>
        <strain evidence="9">F60SS</strain>
        <tissue evidence="9">Leaves</tissue>
    </source>
</reference>
<dbReference type="OrthoDB" id="21615at2759"/>
<dbReference type="GO" id="GO:0008442">
    <property type="term" value="F:3-hydroxyisobutyrate dehydrogenase activity"/>
    <property type="evidence" value="ECO:0007669"/>
    <property type="project" value="UniProtKB-EC"/>
</dbReference>
<dbReference type="AlphaFoldDB" id="A0A9Q0G7N5"/>
<dbReference type="Gene3D" id="3.40.50.720">
    <property type="entry name" value="NAD(P)-binding Rossmann-like Domain"/>
    <property type="match status" value="1"/>
</dbReference>
<dbReference type="InterPro" id="IPR036291">
    <property type="entry name" value="NAD(P)-bd_dom_sf"/>
</dbReference>
<keyword evidence="4" id="KW-0101">Branched-chain amino acid catabolism</keyword>
<comment type="caution">
    <text evidence="9">The sequence shown here is derived from an EMBL/GenBank/DDBJ whole genome shotgun (WGS) entry which is preliminary data.</text>
</comment>
<organism evidence="9 10">
    <name type="scientific">Turnera subulata</name>
    <dbReference type="NCBI Taxonomy" id="218843"/>
    <lineage>
        <taxon>Eukaryota</taxon>
        <taxon>Viridiplantae</taxon>
        <taxon>Streptophyta</taxon>
        <taxon>Embryophyta</taxon>
        <taxon>Tracheophyta</taxon>
        <taxon>Spermatophyta</taxon>
        <taxon>Magnoliopsida</taxon>
        <taxon>eudicotyledons</taxon>
        <taxon>Gunneridae</taxon>
        <taxon>Pentapetalae</taxon>
        <taxon>rosids</taxon>
        <taxon>fabids</taxon>
        <taxon>Malpighiales</taxon>
        <taxon>Passifloraceae</taxon>
        <taxon>Turnera</taxon>
    </lineage>
</organism>
<sequence length="242" mass="26644">MPSTENWKPTFKLYIHPSMAINRVRALNLLTKTKYALSHYVQVNGFSSSSSSHQVSSSHFESVGFIGLGNMGSRMAKNLINNGFRLTVHDINKNILKMFAEIGVETKETPFEVAEASDVVITMLPSSSHVLDVYTGRKGLLGGNLLRPKLLIDSSTVHPQTSRKISEAVSNCTLKENRDWEKPMMLDAPVSGGILGAEAGTLTFIVRFDAILPNKGLVSKFGPILIIRDSYCSSVRNKIFID</sequence>
<evidence type="ECO:0000256" key="2">
    <source>
        <dbReference type="ARBA" id="ARBA00006013"/>
    </source>
</evidence>
<dbReference type="InterPro" id="IPR002204">
    <property type="entry name" value="3-OH-isobutyrate_DH-rel_CS"/>
</dbReference>
<comment type="pathway">
    <text evidence="1">Amino-acid degradation; L-valine degradation.</text>
</comment>
<evidence type="ECO:0000259" key="8">
    <source>
        <dbReference type="Pfam" id="PF03446"/>
    </source>
</evidence>
<evidence type="ECO:0000256" key="7">
    <source>
        <dbReference type="ARBA" id="ARBA00049197"/>
    </source>
</evidence>
<evidence type="ECO:0000256" key="6">
    <source>
        <dbReference type="ARBA" id="ARBA00023027"/>
    </source>
</evidence>
<dbReference type="PANTHER" id="PTHR22981">
    <property type="entry name" value="3-HYDROXYISOBUTYRATE DEHYDROGENASE-RELATED"/>
    <property type="match status" value="1"/>
</dbReference>
<dbReference type="GO" id="GO:0050661">
    <property type="term" value="F:NADP binding"/>
    <property type="evidence" value="ECO:0007669"/>
    <property type="project" value="InterPro"/>
</dbReference>
<dbReference type="InterPro" id="IPR006115">
    <property type="entry name" value="6PGDH_NADP-bd"/>
</dbReference>
<gene>
    <name evidence="9" type="ORF">Tsubulata_029085</name>
</gene>
<dbReference type="PROSITE" id="PS00895">
    <property type="entry name" value="3_HYDROXYISOBUT_DH"/>
    <property type="match status" value="1"/>
</dbReference>
<dbReference type="GO" id="GO:0006574">
    <property type="term" value="P:L-valine catabolic process"/>
    <property type="evidence" value="ECO:0007669"/>
    <property type="project" value="TreeGrafter"/>
</dbReference>
<evidence type="ECO:0000256" key="3">
    <source>
        <dbReference type="ARBA" id="ARBA00012991"/>
    </source>
</evidence>
<evidence type="ECO:0000256" key="5">
    <source>
        <dbReference type="ARBA" id="ARBA00023002"/>
    </source>
</evidence>
<evidence type="ECO:0000313" key="10">
    <source>
        <dbReference type="Proteomes" id="UP001141552"/>
    </source>
</evidence>
<keyword evidence="10" id="KW-1185">Reference proteome</keyword>
<accession>A0A9Q0G7N5</accession>
<dbReference type="Pfam" id="PF03446">
    <property type="entry name" value="NAD_binding_2"/>
    <property type="match status" value="1"/>
</dbReference>
<dbReference type="SUPFAM" id="SSF51735">
    <property type="entry name" value="NAD(P)-binding Rossmann-fold domains"/>
    <property type="match status" value="1"/>
</dbReference>
<keyword evidence="6" id="KW-0520">NAD</keyword>
<evidence type="ECO:0000256" key="4">
    <source>
        <dbReference type="ARBA" id="ARBA00022456"/>
    </source>
</evidence>
<keyword evidence="5" id="KW-0560">Oxidoreductase</keyword>
<feature type="domain" description="6-phosphogluconate dehydrogenase NADP-binding" evidence="8">
    <location>
        <begin position="63"/>
        <end position="206"/>
    </location>
</feature>
<comment type="catalytic activity">
    <reaction evidence="7">
        <text>3-hydroxy-2-methylpropanoate + NAD(+) = 2-methyl-3-oxopropanoate + NADH + H(+)</text>
        <dbReference type="Rhea" id="RHEA:17681"/>
        <dbReference type="ChEBI" id="CHEBI:11805"/>
        <dbReference type="ChEBI" id="CHEBI:15378"/>
        <dbReference type="ChEBI" id="CHEBI:57540"/>
        <dbReference type="ChEBI" id="CHEBI:57700"/>
        <dbReference type="ChEBI" id="CHEBI:57945"/>
        <dbReference type="EC" id="1.1.1.31"/>
    </reaction>
</comment>
<name>A0A9Q0G7N5_9ROSI</name>
<proteinExistence type="inferred from homology"/>
<dbReference type="Proteomes" id="UP001141552">
    <property type="component" value="Unassembled WGS sequence"/>
</dbReference>
<dbReference type="PANTHER" id="PTHR22981:SF7">
    <property type="entry name" value="3-HYDROXYISOBUTYRATE DEHYDROGENASE, MITOCHONDRIAL"/>
    <property type="match status" value="1"/>
</dbReference>
<evidence type="ECO:0000313" key="9">
    <source>
        <dbReference type="EMBL" id="KAJ4844688.1"/>
    </source>
</evidence>
<dbReference type="EMBL" id="JAKUCV010001890">
    <property type="protein sequence ID" value="KAJ4844688.1"/>
    <property type="molecule type" value="Genomic_DNA"/>
</dbReference>
<evidence type="ECO:0000256" key="1">
    <source>
        <dbReference type="ARBA" id="ARBA00005109"/>
    </source>
</evidence>
<comment type="similarity">
    <text evidence="2">Belongs to the HIBADH-related family. 3-hydroxyisobutyrate dehydrogenase subfamily.</text>
</comment>